<comment type="caution">
    <text evidence="1">The sequence shown here is derived from an EMBL/GenBank/DDBJ whole genome shotgun (WGS) entry which is preliminary data.</text>
</comment>
<dbReference type="Proteomes" id="UP001642484">
    <property type="component" value="Unassembled WGS sequence"/>
</dbReference>
<dbReference type="EMBL" id="CAXAMN010022068">
    <property type="protein sequence ID" value="CAK9066079.1"/>
    <property type="molecule type" value="Genomic_DNA"/>
</dbReference>
<accession>A0ABP0NTE6</accession>
<proteinExistence type="predicted"/>
<keyword evidence="2" id="KW-1185">Reference proteome</keyword>
<sequence>MRRVIDYIVKVRAVKPLSKTGILLLAHCQACNERGLLLHWASTSLFDVKLQPLSSFLQPFWNELNALPIDLWLINTATEEMDHRQRMKCLGNLVVPAQGALAMDILQRMRLEPNSLCAA</sequence>
<gene>
    <name evidence="1" type="ORF">CCMP2556_LOCUS32446</name>
</gene>
<organism evidence="1 2">
    <name type="scientific">Durusdinium trenchii</name>
    <dbReference type="NCBI Taxonomy" id="1381693"/>
    <lineage>
        <taxon>Eukaryota</taxon>
        <taxon>Sar</taxon>
        <taxon>Alveolata</taxon>
        <taxon>Dinophyceae</taxon>
        <taxon>Suessiales</taxon>
        <taxon>Symbiodiniaceae</taxon>
        <taxon>Durusdinium</taxon>
    </lineage>
</organism>
<evidence type="ECO:0000313" key="1">
    <source>
        <dbReference type="EMBL" id="CAK9066079.1"/>
    </source>
</evidence>
<reference evidence="1 2" key="1">
    <citation type="submission" date="2024-02" db="EMBL/GenBank/DDBJ databases">
        <authorList>
            <person name="Chen Y."/>
            <person name="Shah S."/>
            <person name="Dougan E. K."/>
            <person name="Thang M."/>
            <person name="Chan C."/>
        </authorList>
    </citation>
    <scope>NUCLEOTIDE SEQUENCE [LARGE SCALE GENOMIC DNA]</scope>
</reference>
<evidence type="ECO:0000313" key="2">
    <source>
        <dbReference type="Proteomes" id="UP001642484"/>
    </source>
</evidence>
<protein>
    <submittedName>
        <fullName evidence="1">Uncharacterized protein</fullName>
    </submittedName>
</protein>
<name>A0ABP0NTE6_9DINO</name>